<gene>
    <name evidence="1" type="ORF">Cha6605_4989</name>
</gene>
<dbReference type="SFLD" id="SFLDG01129">
    <property type="entry name" value="C1.5:_HAD__Beta-PGM__Phosphata"/>
    <property type="match status" value="1"/>
</dbReference>
<evidence type="ECO:0000313" key="1">
    <source>
        <dbReference type="EMBL" id="AFY95896.1"/>
    </source>
</evidence>
<dbReference type="PANTHER" id="PTHR43434:SF1">
    <property type="entry name" value="PHOSPHOGLYCOLATE PHOSPHATASE"/>
    <property type="match status" value="1"/>
</dbReference>
<evidence type="ECO:0000313" key="2">
    <source>
        <dbReference type="Proteomes" id="UP000010366"/>
    </source>
</evidence>
<organism evidence="1 2">
    <name type="scientific">Chamaesiphon minutus (strain ATCC 27169 / PCC 6605)</name>
    <dbReference type="NCBI Taxonomy" id="1173020"/>
    <lineage>
        <taxon>Bacteria</taxon>
        <taxon>Bacillati</taxon>
        <taxon>Cyanobacteriota</taxon>
        <taxon>Cyanophyceae</taxon>
        <taxon>Gomontiellales</taxon>
        <taxon>Chamaesiphonaceae</taxon>
        <taxon>Chamaesiphon</taxon>
    </lineage>
</organism>
<dbReference type="GO" id="GO:0005829">
    <property type="term" value="C:cytosol"/>
    <property type="evidence" value="ECO:0007669"/>
    <property type="project" value="TreeGrafter"/>
</dbReference>
<dbReference type="InterPro" id="IPR050155">
    <property type="entry name" value="HAD-like_hydrolase_sf"/>
</dbReference>
<dbReference type="OrthoDB" id="422676at2"/>
<accession>K9UN90</accession>
<dbReference type="eggNOG" id="COG0546">
    <property type="taxonomic scope" value="Bacteria"/>
</dbReference>
<dbReference type="Proteomes" id="UP000010366">
    <property type="component" value="Chromosome"/>
</dbReference>
<dbReference type="GO" id="GO:0006281">
    <property type="term" value="P:DNA repair"/>
    <property type="evidence" value="ECO:0007669"/>
    <property type="project" value="TreeGrafter"/>
</dbReference>
<proteinExistence type="predicted"/>
<dbReference type="Gene3D" id="1.10.150.240">
    <property type="entry name" value="Putative phosphatase, domain 2"/>
    <property type="match status" value="1"/>
</dbReference>
<dbReference type="InterPro" id="IPR023214">
    <property type="entry name" value="HAD_sf"/>
</dbReference>
<dbReference type="EMBL" id="CP003600">
    <property type="protein sequence ID" value="AFY95896.1"/>
    <property type="molecule type" value="Genomic_DNA"/>
</dbReference>
<dbReference type="InterPro" id="IPR023198">
    <property type="entry name" value="PGP-like_dom2"/>
</dbReference>
<dbReference type="InterPro" id="IPR041492">
    <property type="entry name" value="HAD_2"/>
</dbReference>
<dbReference type="RefSeq" id="WP_015161984.1">
    <property type="nucleotide sequence ID" value="NC_019697.1"/>
</dbReference>
<dbReference type="PATRIC" id="fig|1173020.3.peg.5714"/>
<dbReference type="Pfam" id="PF13419">
    <property type="entry name" value="HAD_2"/>
    <property type="match status" value="1"/>
</dbReference>
<dbReference type="InterPro" id="IPR036412">
    <property type="entry name" value="HAD-like_sf"/>
</dbReference>
<dbReference type="KEGG" id="cmp:Cha6605_4989"/>
<dbReference type="Gene3D" id="3.40.50.1000">
    <property type="entry name" value="HAD superfamily/HAD-like"/>
    <property type="match status" value="1"/>
</dbReference>
<dbReference type="AlphaFoldDB" id="K9UN90"/>
<keyword evidence="2" id="KW-1185">Reference proteome</keyword>
<dbReference type="STRING" id="1173020.Cha6605_4989"/>
<dbReference type="HOGENOM" id="CLU_104121_0_0_3"/>
<sequence>MRIITDFDGPIMDLSDRYYHVYQLCLNKVKHPHQSLNILTKDEFWTYKQAQISERQIGIESGLTTTQAEVFKKMRDRHAHQLQYLSLDRVVPGSIAALEQIQSSGIELLVMTLRRTCELEAAFQQYDLAKFFPPHCRYCLPDDYIKNSDVRAKTQLMTHSLTELKPEPNTWMIGDTEADIIAAKTNHIKVIGVLSGIRDRDRLAQHQPDKIVSNLADAVKFILA</sequence>
<dbReference type="PANTHER" id="PTHR43434">
    <property type="entry name" value="PHOSPHOGLYCOLATE PHOSPHATASE"/>
    <property type="match status" value="1"/>
</dbReference>
<dbReference type="GO" id="GO:0008967">
    <property type="term" value="F:phosphoglycolate phosphatase activity"/>
    <property type="evidence" value="ECO:0007669"/>
    <property type="project" value="TreeGrafter"/>
</dbReference>
<reference evidence="1 2" key="1">
    <citation type="submission" date="2012-05" db="EMBL/GenBank/DDBJ databases">
        <title>Finished chromosome of genome of Chamaesiphon sp. PCC 6605.</title>
        <authorList>
            <consortium name="US DOE Joint Genome Institute"/>
            <person name="Gugger M."/>
            <person name="Coursin T."/>
            <person name="Rippka R."/>
            <person name="Tandeau De Marsac N."/>
            <person name="Huntemann M."/>
            <person name="Wei C.-L."/>
            <person name="Han J."/>
            <person name="Detter J.C."/>
            <person name="Han C."/>
            <person name="Tapia R."/>
            <person name="Chen A."/>
            <person name="Kyrpides N."/>
            <person name="Mavromatis K."/>
            <person name="Markowitz V."/>
            <person name="Szeto E."/>
            <person name="Ivanova N."/>
            <person name="Pagani I."/>
            <person name="Pati A."/>
            <person name="Goodwin L."/>
            <person name="Nordberg H.P."/>
            <person name="Cantor M.N."/>
            <person name="Hua S.X."/>
            <person name="Woyke T."/>
            <person name="Kerfeld C.A."/>
        </authorList>
    </citation>
    <scope>NUCLEOTIDE SEQUENCE [LARGE SCALE GENOMIC DNA]</scope>
    <source>
        <strain evidence="2">ATCC 27169 / PCC 6605</strain>
    </source>
</reference>
<dbReference type="SUPFAM" id="SSF56784">
    <property type="entry name" value="HAD-like"/>
    <property type="match status" value="1"/>
</dbReference>
<dbReference type="SFLD" id="SFLDS00003">
    <property type="entry name" value="Haloacid_Dehalogenase"/>
    <property type="match status" value="1"/>
</dbReference>
<protein>
    <submittedName>
        <fullName evidence="1">Putative phosphatase</fullName>
    </submittedName>
</protein>
<name>K9UN90_CHAP6</name>